<sequence length="139" mass="16211">MNLAKKIQEKRKEKEKIEQRIEEERREKERIEERIKELNEKIDIIRTEKEQLGLISEKIEAVLEKMEKNRFHEYIDLVGNRKKLIVTNLIIGISRGLGTVIGVSVVAALLIYILQQMISLPLIGDLVAEIVKIVQDNLR</sequence>
<protein>
    <submittedName>
        <fullName evidence="3">Uncharacterized protein</fullName>
    </submittedName>
</protein>
<organism evidence="3 4">
    <name type="scientific">Andreesenia angusta</name>
    <dbReference type="NCBI Taxonomy" id="39480"/>
    <lineage>
        <taxon>Bacteria</taxon>
        <taxon>Bacillati</taxon>
        <taxon>Bacillota</taxon>
        <taxon>Tissierellia</taxon>
        <taxon>Tissierellales</taxon>
        <taxon>Gottschalkiaceae</taxon>
        <taxon>Andreesenia</taxon>
    </lineage>
</organism>
<accession>A0A1S1V924</accession>
<evidence type="ECO:0000313" key="3">
    <source>
        <dbReference type="EMBL" id="OHW62627.1"/>
    </source>
</evidence>
<dbReference type="EMBL" id="MKIE01000003">
    <property type="protein sequence ID" value="OHW62627.1"/>
    <property type="molecule type" value="Genomic_DNA"/>
</dbReference>
<dbReference type="STRING" id="39480.EUAN_11920"/>
<evidence type="ECO:0000256" key="1">
    <source>
        <dbReference type="SAM" id="MobiDB-lite"/>
    </source>
</evidence>
<dbReference type="Pfam" id="PF18910">
    <property type="entry name" value="DUF5665"/>
    <property type="match status" value="1"/>
</dbReference>
<keyword evidence="4" id="KW-1185">Reference proteome</keyword>
<dbReference type="InterPro" id="IPR043723">
    <property type="entry name" value="DUF5665"/>
</dbReference>
<feature type="transmembrane region" description="Helical" evidence="2">
    <location>
        <begin position="89"/>
        <end position="114"/>
    </location>
</feature>
<keyword evidence="2" id="KW-1133">Transmembrane helix</keyword>
<dbReference type="AlphaFoldDB" id="A0A1S1V924"/>
<evidence type="ECO:0000256" key="2">
    <source>
        <dbReference type="SAM" id="Phobius"/>
    </source>
</evidence>
<gene>
    <name evidence="3" type="ORF">EUAN_11920</name>
</gene>
<evidence type="ECO:0000313" key="4">
    <source>
        <dbReference type="Proteomes" id="UP000180254"/>
    </source>
</evidence>
<keyword evidence="2" id="KW-0812">Transmembrane</keyword>
<keyword evidence="2" id="KW-0472">Membrane</keyword>
<dbReference type="RefSeq" id="WP_084655760.1">
    <property type="nucleotide sequence ID" value="NZ_MKIE01000003.1"/>
</dbReference>
<name>A0A1S1V924_9FIRM</name>
<comment type="caution">
    <text evidence="3">The sequence shown here is derived from an EMBL/GenBank/DDBJ whole genome shotgun (WGS) entry which is preliminary data.</text>
</comment>
<proteinExistence type="predicted"/>
<reference evidence="3 4" key="1">
    <citation type="submission" date="2016-09" db="EMBL/GenBank/DDBJ databases">
        <title>Genome sequence of Eubacterium angustum.</title>
        <authorList>
            <person name="Poehlein A."/>
            <person name="Daniel R."/>
        </authorList>
    </citation>
    <scope>NUCLEOTIDE SEQUENCE [LARGE SCALE GENOMIC DNA]</scope>
    <source>
        <strain evidence="3 4">DSM 1989</strain>
    </source>
</reference>
<feature type="region of interest" description="Disordered" evidence="1">
    <location>
        <begin position="1"/>
        <end position="23"/>
    </location>
</feature>
<dbReference type="Proteomes" id="UP000180254">
    <property type="component" value="Unassembled WGS sequence"/>
</dbReference>